<dbReference type="EMBL" id="LXJU01000195">
    <property type="protein sequence ID" value="OGE46548.1"/>
    <property type="molecule type" value="Genomic_DNA"/>
</dbReference>
<dbReference type="AlphaFoldDB" id="A0A1F5KZY2"/>
<organism evidence="1 2">
    <name type="scientific">Penicillium arizonense</name>
    <dbReference type="NCBI Taxonomy" id="1835702"/>
    <lineage>
        <taxon>Eukaryota</taxon>
        <taxon>Fungi</taxon>
        <taxon>Dikarya</taxon>
        <taxon>Ascomycota</taxon>
        <taxon>Pezizomycotina</taxon>
        <taxon>Eurotiomycetes</taxon>
        <taxon>Eurotiomycetidae</taxon>
        <taxon>Eurotiales</taxon>
        <taxon>Aspergillaceae</taxon>
        <taxon>Penicillium</taxon>
    </lineage>
</organism>
<evidence type="ECO:0000313" key="2">
    <source>
        <dbReference type="Proteomes" id="UP000177622"/>
    </source>
</evidence>
<evidence type="ECO:0000313" key="1">
    <source>
        <dbReference type="EMBL" id="OGE46548.1"/>
    </source>
</evidence>
<keyword evidence="2" id="KW-1185">Reference proteome</keyword>
<reference evidence="1 2" key="1">
    <citation type="journal article" date="2016" name="Sci. Rep.">
        <title>Penicillium arizonense, a new, genome sequenced fungal species, reveals a high chemical diversity in secreted metabolites.</title>
        <authorList>
            <person name="Grijseels S."/>
            <person name="Nielsen J.C."/>
            <person name="Randelovic M."/>
            <person name="Nielsen J."/>
            <person name="Nielsen K.F."/>
            <person name="Workman M."/>
            <person name="Frisvad J.C."/>
        </authorList>
    </citation>
    <scope>NUCLEOTIDE SEQUENCE [LARGE SCALE GENOMIC DNA]</scope>
    <source>
        <strain evidence="1 2">CBS 141311</strain>
    </source>
</reference>
<protein>
    <submittedName>
        <fullName evidence="1">Uncharacterized protein</fullName>
    </submittedName>
</protein>
<accession>A0A1F5KZY2</accession>
<comment type="caution">
    <text evidence="1">The sequence shown here is derived from an EMBL/GenBank/DDBJ whole genome shotgun (WGS) entry which is preliminary data.</text>
</comment>
<dbReference type="Proteomes" id="UP000177622">
    <property type="component" value="Unassembled WGS sequence"/>
</dbReference>
<proteinExistence type="predicted"/>
<sequence>MRVRVINPDPLVLLSAN</sequence>
<gene>
    <name evidence="1" type="ORF">PENARI_c195G08749</name>
</gene>
<name>A0A1F5KZY2_PENAI</name>